<keyword evidence="5" id="KW-0479">Metal-binding</keyword>
<dbReference type="InterPro" id="IPR010505">
    <property type="entry name" value="MoaA_twitch"/>
</dbReference>
<dbReference type="AlphaFoldDB" id="A0A0R2XKP6"/>
<dbReference type="EC" id="4.1.99.22" evidence="2"/>
<dbReference type="PANTHER" id="PTHR22960">
    <property type="entry name" value="MOLYBDOPTERIN COFACTOR SYNTHESIS PROTEIN A"/>
    <property type="match status" value="1"/>
</dbReference>
<dbReference type="InterPro" id="IPR013483">
    <property type="entry name" value="MoaA"/>
</dbReference>
<dbReference type="SMART" id="SM00729">
    <property type="entry name" value="Elp3"/>
    <property type="match status" value="1"/>
</dbReference>
<name>A0A0R2XKP6_9GAMM</name>
<dbReference type="CDD" id="cd01335">
    <property type="entry name" value="Radical_SAM"/>
    <property type="match status" value="1"/>
</dbReference>
<evidence type="ECO:0000313" key="14">
    <source>
        <dbReference type="EMBL" id="KRP36687.1"/>
    </source>
</evidence>
<dbReference type="GO" id="GO:0061799">
    <property type="term" value="F:cyclic pyranopterin monophosphate synthase activity"/>
    <property type="evidence" value="ECO:0007669"/>
    <property type="project" value="TreeGrafter"/>
</dbReference>
<dbReference type="SFLD" id="SFLDG01067">
    <property type="entry name" value="SPASM/twitch_domain_containing"/>
    <property type="match status" value="1"/>
</dbReference>
<comment type="catalytic activity">
    <reaction evidence="12">
        <text>GTP + AH2 + S-adenosyl-L-methionine = (8S)-3',8-cyclo-7,8-dihydroguanosine 5'-triphosphate + 5'-deoxyadenosine + L-methionine + A + H(+)</text>
        <dbReference type="Rhea" id="RHEA:49576"/>
        <dbReference type="ChEBI" id="CHEBI:13193"/>
        <dbReference type="ChEBI" id="CHEBI:15378"/>
        <dbReference type="ChEBI" id="CHEBI:17319"/>
        <dbReference type="ChEBI" id="CHEBI:17499"/>
        <dbReference type="ChEBI" id="CHEBI:37565"/>
        <dbReference type="ChEBI" id="CHEBI:57844"/>
        <dbReference type="ChEBI" id="CHEBI:59789"/>
        <dbReference type="ChEBI" id="CHEBI:131766"/>
        <dbReference type="EC" id="4.1.99.22"/>
    </reaction>
</comment>
<dbReference type="Proteomes" id="UP000052124">
    <property type="component" value="Unassembled WGS sequence"/>
</dbReference>
<proteinExistence type="predicted"/>
<accession>A0A0R2XKP6</accession>
<dbReference type="Pfam" id="PF04055">
    <property type="entry name" value="Radical_SAM"/>
    <property type="match status" value="1"/>
</dbReference>
<evidence type="ECO:0000256" key="7">
    <source>
        <dbReference type="ARBA" id="ARBA00023004"/>
    </source>
</evidence>
<gene>
    <name evidence="14" type="ORF">ABS26_01165</name>
</gene>
<dbReference type="InterPro" id="IPR007197">
    <property type="entry name" value="rSAM"/>
</dbReference>
<feature type="domain" description="Radical SAM core" evidence="13">
    <location>
        <begin position="16"/>
        <end position="241"/>
    </location>
</feature>
<dbReference type="GO" id="GO:0005525">
    <property type="term" value="F:GTP binding"/>
    <property type="evidence" value="ECO:0007669"/>
    <property type="project" value="UniProtKB-KW"/>
</dbReference>
<dbReference type="UniPathway" id="UPA00344"/>
<evidence type="ECO:0000256" key="10">
    <source>
        <dbReference type="ARBA" id="ARBA00023150"/>
    </source>
</evidence>
<evidence type="ECO:0000256" key="5">
    <source>
        <dbReference type="ARBA" id="ARBA00022723"/>
    </source>
</evidence>
<evidence type="ECO:0000256" key="4">
    <source>
        <dbReference type="ARBA" id="ARBA00022691"/>
    </source>
</evidence>
<comment type="cofactor">
    <cofactor evidence="1">
        <name>[4Fe-4S] cluster</name>
        <dbReference type="ChEBI" id="CHEBI:49883"/>
    </cofactor>
</comment>
<dbReference type="InterPro" id="IPR013785">
    <property type="entry name" value="Aldolase_TIM"/>
</dbReference>
<reference evidence="14 15" key="1">
    <citation type="submission" date="2015-10" db="EMBL/GenBank/DDBJ databases">
        <title>Metagenome-Assembled Genomes uncover a global brackish microbiome.</title>
        <authorList>
            <person name="Hugerth L.W."/>
            <person name="Larsson J."/>
            <person name="Alneberg J."/>
            <person name="Lindh M.V."/>
            <person name="Legrand C."/>
            <person name="Pinhassi J."/>
            <person name="Andersson A.F."/>
        </authorList>
    </citation>
    <scope>NUCLEOTIDE SEQUENCE [LARGE SCALE GENOMIC DNA]</scope>
    <source>
        <strain evidence="14">BACL3 MAG-120531-bin86</strain>
    </source>
</reference>
<keyword evidence="3" id="KW-0004">4Fe-4S</keyword>
<keyword evidence="11" id="KW-0456">Lyase</keyword>
<dbReference type="SFLD" id="SFLDG01386">
    <property type="entry name" value="main_SPASM_domain-containing"/>
    <property type="match status" value="1"/>
</dbReference>
<feature type="non-terminal residue" evidence="14">
    <location>
        <position position="257"/>
    </location>
</feature>
<dbReference type="GO" id="GO:0051539">
    <property type="term" value="F:4 iron, 4 sulfur cluster binding"/>
    <property type="evidence" value="ECO:0007669"/>
    <property type="project" value="UniProtKB-KW"/>
</dbReference>
<dbReference type="GO" id="GO:0006777">
    <property type="term" value="P:Mo-molybdopterin cofactor biosynthetic process"/>
    <property type="evidence" value="ECO:0007669"/>
    <property type="project" value="UniProtKB-KW"/>
</dbReference>
<dbReference type="PROSITE" id="PS01305">
    <property type="entry name" value="MOAA_NIFB_PQQE"/>
    <property type="match status" value="1"/>
</dbReference>
<dbReference type="SUPFAM" id="SSF102114">
    <property type="entry name" value="Radical SAM enzymes"/>
    <property type="match status" value="1"/>
</dbReference>
<evidence type="ECO:0000256" key="11">
    <source>
        <dbReference type="ARBA" id="ARBA00023239"/>
    </source>
</evidence>
<evidence type="ECO:0000259" key="13">
    <source>
        <dbReference type="PROSITE" id="PS51918"/>
    </source>
</evidence>
<dbReference type="GO" id="GO:0046872">
    <property type="term" value="F:metal ion binding"/>
    <property type="evidence" value="ECO:0007669"/>
    <property type="project" value="UniProtKB-KW"/>
</dbReference>
<dbReference type="PROSITE" id="PS51918">
    <property type="entry name" value="RADICAL_SAM"/>
    <property type="match status" value="1"/>
</dbReference>
<dbReference type="SFLD" id="SFLDS00029">
    <property type="entry name" value="Radical_SAM"/>
    <property type="match status" value="1"/>
</dbReference>
<dbReference type="InterPro" id="IPR050105">
    <property type="entry name" value="MoCo_biosynth_MoaA/MoaC"/>
</dbReference>
<protein>
    <recommendedName>
        <fullName evidence="2">GTP 3',8-cyclase</fullName>
        <ecNumber evidence="2">4.1.99.22</ecNumber>
    </recommendedName>
</protein>
<evidence type="ECO:0000256" key="3">
    <source>
        <dbReference type="ARBA" id="ARBA00022485"/>
    </source>
</evidence>
<evidence type="ECO:0000256" key="2">
    <source>
        <dbReference type="ARBA" id="ARBA00012167"/>
    </source>
</evidence>
<keyword evidence="4" id="KW-0949">S-adenosyl-L-methionine</keyword>
<evidence type="ECO:0000313" key="15">
    <source>
        <dbReference type="Proteomes" id="UP000052124"/>
    </source>
</evidence>
<keyword evidence="7" id="KW-0408">Iron</keyword>
<dbReference type="GO" id="GO:0061798">
    <property type="term" value="F:GTP 3',8'-cyclase activity"/>
    <property type="evidence" value="ECO:0007669"/>
    <property type="project" value="UniProtKB-EC"/>
</dbReference>
<dbReference type="InterPro" id="IPR000385">
    <property type="entry name" value="MoaA_NifB_PqqE_Fe-S-bd_CS"/>
</dbReference>
<evidence type="ECO:0000256" key="6">
    <source>
        <dbReference type="ARBA" id="ARBA00022741"/>
    </source>
</evidence>
<evidence type="ECO:0000256" key="8">
    <source>
        <dbReference type="ARBA" id="ARBA00023014"/>
    </source>
</evidence>
<keyword evidence="9" id="KW-0342">GTP-binding</keyword>
<comment type="caution">
    <text evidence="14">The sequence shown here is derived from an EMBL/GenBank/DDBJ whole genome shotgun (WGS) entry which is preliminary data.</text>
</comment>
<evidence type="ECO:0000256" key="1">
    <source>
        <dbReference type="ARBA" id="ARBA00001966"/>
    </source>
</evidence>
<keyword evidence="10" id="KW-0501">Molybdenum cofactor biosynthesis</keyword>
<dbReference type="InterPro" id="IPR006638">
    <property type="entry name" value="Elp3/MiaA/NifB-like_rSAM"/>
</dbReference>
<evidence type="ECO:0000256" key="9">
    <source>
        <dbReference type="ARBA" id="ARBA00023134"/>
    </source>
</evidence>
<sequence>MAANNSDATGAALIDKFGRRVDYIRLSVTDRCDFRCVYCMTEDMTFLPRKEILSLEELFLVGKAFVDLGVSKIRLTGGEPLVRGDVITLVERLGELPGLEELLITTNGAQLDKFAKPLRAAGVTRVNVSIDSLDAERFKRISRVGKLDKVLEGIDAAIAAGFEKVKLNTVIMRGYNEDEVIGLAEYALERAIDIAFIEEMPLGEASDHAREETTCSNAWVRDTLEQRFELTDSEVKTAGPSRYVDVKGYESRIGFIS</sequence>
<keyword evidence="6" id="KW-0547">Nucleotide-binding</keyword>
<organism evidence="14 15">
    <name type="scientific">OM182 bacterium BACL3 MAG-120531-bin86</name>
    <dbReference type="NCBI Taxonomy" id="1655628"/>
    <lineage>
        <taxon>Bacteria</taxon>
        <taxon>Pseudomonadati</taxon>
        <taxon>Pseudomonadota</taxon>
        <taxon>Gammaproteobacteria</taxon>
        <taxon>OMG group</taxon>
        <taxon>OM182 clade</taxon>
    </lineage>
</organism>
<evidence type="ECO:0000256" key="12">
    <source>
        <dbReference type="ARBA" id="ARBA00048697"/>
    </source>
</evidence>
<keyword evidence="8" id="KW-0411">Iron-sulfur</keyword>
<dbReference type="PANTHER" id="PTHR22960:SF0">
    <property type="entry name" value="MOLYBDENUM COFACTOR BIOSYNTHESIS PROTEIN 1"/>
    <property type="match status" value="1"/>
</dbReference>
<dbReference type="InterPro" id="IPR058240">
    <property type="entry name" value="rSAM_sf"/>
</dbReference>
<dbReference type="EMBL" id="LIDH01000384">
    <property type="protein sequence ID" value="KRP36687.1"/>
    <property type="molecule type" value="Genomic_DNA"/>
</dbReference>
<dbReference type="Gene3D" id="3.20.20.70">
    <property type="entry name" value="Aldolase class I"/>
    <property type="match status" value="1"/>
</dbReference>
<dbReference type="Pfam" id="PF06463">
    <property type="entry name" value="Mob_synth_C"/>
    <property type="match status" value="1"/>
</dbReference>
<dbReference type="NCBIfam" id="TIGR02666">
    <property type="entry name" value="moaA"/>
    <property type="match status" value="1"/>
</dbReference>